<dbReference type="InterPro" id="IPR050832">
    <property type="entry name" value="Bact_Acetyltransf"/>
</dbReference>
<dbReference type="STRING" id="1122204.SAMN05421781_0937"/>
<keyword evidence="1 4" id="KW-0808">Transferase</keyword>
<evidence type="ECO:0000313" key="4">
    <source>
        <dbReference type="EMBL" id="SDW23661.1"/>
    </source>
</evidence>
<dbReference type="InterPro" id="IPR000182">
    <property type="entry name" value="GNAT_dom"/>
</dbReference>
<evidence type="ECO:0000313" key="5">
    <source>
        <dbReference type="Proteomes" id="UP000199488"/>
    </source>
</evidence>
<name>A0A1H2RW08_9BACI</name>
<evidence type="ECO:0000259" key="3">
    <source>
        <dbReference type="PROSITE" id="PS51186"/>
    </source>
</evidence>
<organism evidence="4 5">
    <name type="scientific">Marinococcus luteus</name>
    <dbReference type="NCBI Taxonomy" id="1122204"/>
    <lineage>
        <taxon>Bacteria</taxon>
        <taxon>Bacillati</taxon>
        <taxon>Bacillota</taxon>
        <taxon>Bacilli</taxon>
        <taxon>Bacillales</taxon>
        <taxon>Bacillaceae</taxon>
        <taxon>Marinococcus</taxon>
    </lineage>
</organism>
<protein>
    <submittedName>
        <fullName evidence="4">Acetyltransferase (GNAT) family protein</fullName>
    </submittedName>
</protein>
<dbReference type="RefSeq" id="WP_245724004.1">
    <property type="nucleotide sequence ID" value="NZ_FNNC01000001.1"/>
</dbReference>
<reference evidence="4 5" key="1">
    <citation type="submission" date="2016-10" db="EMBL/GenBank/DDBJ databases">
        <authorList>
            <person name="de Groot N.N."/>
        </authorList>
    </citation>
    <scope>NUCLEOTIDE SEQUENCE [LARGE SCALE GENOMIC DNA]</scope>
    <source>
        <strain evidence="4 5">DSM 23126</strain>
    </source>
</reference>
<dbReference type="EMBL" id="FNNC01000001">
    <property type="protein sequence ID" value="SDW23661.1"/>
    <property type="molecule type" value="Genomic_DNA"/>
</dbReference>
<dbReference type="CDD" id="cd04301">
    <property type="entry name" value="NAT_SF"/>
    <property type="match status" value="1"/>
</dbReference>
<keyword evidence="5" id="KW-1185">Reference proteome</keyword>
<dbReference type="PROSITE" id="PS51186">
    <property type="entry name" value="GNAT"/>
    <property type="match status" value="1"/>
</dbReference>
<dbReference type="Pfam" id="PF00583">
    <property type="entry name" value="Acetyltransf_1"/>
    <property type="match status" value="1"/>
</dbReference>
<dbReference type="Gene3D" id="3.40.630.30">
    <property type="match status" value="1"/>
</dbReference>
<dbReference type="PANTHER" id="PTHR43877:SF2">
    <property type="entry name" value="AMINOALKYLPHOSPHONATE N-ACETYLTRANSFERASE-RELATED"/>
    <property type="match status" value="1"/>
</dbReference>
<proteinExistence type="predicted"/>
<dbReference type="AlphaFoldDB" id="A0A1H2RW08"/>
<evidence type="ECO:0000256" key="2">
    <source>
        <dbReference type="ARBA" id="ARBA00023315"/>
    </source>
</evidence>
<evidence type="ECO:0000256" key="1">
    <source>
        <dbReference type="ARBA" id="ARBA00022679"/>
    </source>
</evidence>
<sequence length="150" mass="17233">MSIRIRTVEAEDIPSLAEAMQTYIVDHYEHPDPGIGKLKTLIKKLLAQPEIGIQFIVEHYGDLIGFATLYQTFSTLQVKKTAILNDLYIDPEFQGQHYGKELLEFVLSYVQSEDFAGMVLETDRANKKARRLYESLGGAKSAWTHYEWEF</sequence>
<dbReference type="PANTHER" id="PTHR43877">
    <property type="entry name" value="AMINOALKYLPHOSPHONATE N-ACETYLTRANSFERASE-RELATED-RELATED"/>
    <property type="match status" value="1"/>
</dbReference>
<dbReference type="Proteomes" id="UP000199488">
    <property type="component" value="Unassembled WGS sequence"/>
</dbReference>
<dbReference type="GO" id="GO:0016747">
    <property type="term" value="F:acyltransferase activity, transferring groups other than amino-acyl groups"/>
    <property type="evidence" value="ECO:0007669"/>
    <property type="project" value="InterPro"/>
</dbReference>
<accession>A0A1H2RW08</accession>
<gene>
    <name evidence="4" type="ORF">SAMN05421781_0937</name>
</gene>
<feature type="domain" description="N-acetyltransferase" evidence="3">
    <location>
        <begin position="3"/>
        <end position="150"/>
    </location>
</feature>
<keyword evidence="2" id="KW-0012">Acyltransferase</keyword>
<dbReference type="InterPro" id="IPR016181">
    <property type="entry name" value="Acyl_CoA_acyltransferase"/>
</dbReference>
<dbReference type="SUPFAM" id="SSF55729">
    <property type="entry name" value="Acyl-CoA N-acyltransferases (Nat)"/>
    <property type="match status" value="1"/>
</dbReference>